<comment type="similarity">
    <text evidence="1">Belongs to the SAP18 family.</text>
</comment>
<dbReference type="Gene3D" id="3.10.20.550">
    <property type="entry name" value="ASAP complex, SAP18 subunit"/>
    <property type="match status" value="1"/>
</dbReference>
<protein>
    <recommendedName>
        <fullName evidence="2">18 kDa Sin3-associated polypeptide</fullName>
    </recommendedName>
</protein>
<proteinExistence type="inferred from homology"/>
<feature type="region of interest" description="Disordered" evidence="3">
    <location>
        <begin position="256"/>
        <end position="286"/>
    </location>
</feature>
<evidence type="ECO:0000256" key="1">
    <source>
        <dbReference type="ARBA" id="ARBA00009143"/>
    </source>
</evidence>
<feature type="compositionally biased region" description="Polar residues" evidence="3">
    <location>
        <begin position="1"/>
        <end position="12"/>
    </location>
</feature>
<dbReference type="PANTHER" id="PTHR13082:SF0">
    <property type="entry name" value="HISTONE DEACETYLASE COMPLEX SUBUNIT SAP18"/>
    <property type="match status" value="1"/>
</dbReference>
<evidence type="ECO:0000313" key="4">
    <source>
        <dbReference type="WBParaSite" id="MCU_010071-RA"/>
    </source>
</evidence>
<feature type="compositionally biased region" description="Basic and acidic residues" evidence="3">
    <location>
        <begin position="260"/>
        <end position="279"/>
    </location>
</feature>
<reference evidence="4" key="1">
    <citation type="submission" date="2019-11" db="UniProtKB">
        <authorList>
            <consortium name="WormBaseParasite"/>
        </authorList>
    </citation>
    <scope>IDENTIFICATION</scope>
</reference>
<dbReference type="WBParaSite" id="MCU_010071-RA">
    <property type="protein sequence ID" value="MCU_010071-RA"/>
    <property type="gene ID" value="MCU_010071"/>
</dbReference>
<sequence>MMASPTIKSVVSTHKWDPPPHSRPGRHGRRSLSPPLPPPAEPVPETRRVLLKRKASTSVEQEGSNFAARSMKDFLQHQEDASAQSASAKRQRSSVVVVPPATSQAPAFDRREVCPILVRVFYSTDGRHTPLSYFSNGKFPPSEVQVNTWLNVSLRELSQEVIHAVKSSGTSNRRPALRMGRPMRFHFTSVFPDPGQRGAYRRRELGSFVMPTSVFAEQEEKSGLDDGDITLSSKHFQIGDYVDVAISAIGYDAPRGPFGEVDRRSRGNDRTNYDKRLQEKNGITRY</sequence>
<dbReference type="InterPro" id="IPR010516">
    <property type="entry name" value="SAP18"/>
</dbReference>
<evidence type="ECO:0000256" key="3">
    <source>
        <dbReference type="SAM" id="MobiDB-lite"/>
    </source>
</evidence>
<dbReference type="Pfam" id="PF06487">
    <property type="entry name" value="SAP18"/>
    <property type="match status" value="1"/>
</dbReference>
<dbReference type="AlphaFoldDB" id="A0A5K3FPQ9"/>
<evidence type="ECO:0000256" key="2">
    <source>
        <dbReference type="ARBA" id="ARBA00030511"/>
    </source>
</evidence>
<feature type="region of interest" description="Disordered" evidence="3">
    <location>
        <begin position="1"/>
        <end position="65"/>
    </location>
</feature>
<accession>A0A5K3FPQ9</accession>
<dbReference type="InterPro" id="IPR042534">
    <property type="entry name" value="SAP18_sf"/>
</dbReference>
<name>A0A5K3FPQ9_MESCO</name>
<dbReference type="GO" id="GO:0005634">
    <property type="term" value="C:nucleus"/>
    <property type="evidence" value="ECO:0007669"/>
    <property type="project" value="TreeGrafter"/>
</dbReference>
<dbReference type="PANTHER" id="PTHR13082">
    <property type="entry name" value="SAP18"/>
    <property type="match status" value="1"/>
</dbReference>
<organism evidence="4">
    <name type="scientific">Mesocestoides corti</name>
    <name type="common">Flatworm</name>
    <dbReference type="NCBI Taxonomy" id="53468"/>
    <lineage>
        <taxon>Eukaryota</taxon>
        <taxon>Metazoa</taxon>
        <taxon>Spiralia</taxon>
        <taxon>Lophotrochozoa</taxon>
        <taxon>Platyhelminthes</taxon>
        <taxon>Cestoda</taxon>
        <taxon>Eucestoda</taxon>
        <taxon>Cyclophyllidea</taxon>
        <taxon>Mesocestoididae</taxon>
        <taxon>Mesocestoides</taxon>
    </lineage>
</organism>
<dbReference type="GO" id="GO:0003714">
    <property type="term" value="F:transcription corepressor activity"/>
    <property type="evidence" value="ECO:0007669"/>
    <property type="project" value="TreeGrafter"/>
</dbReference>